<feature type="compositionally biased region" description="Polar residues" evidence="2">
    <location>
        <begin position="1"/>
        <end position="15"/>
    </location>
</feature>
<keyword evidence="4" id="KW-1185">Reference proteome</keyword>
<dbReference type="Pfam" id="PF04519">
    <property type="entry name" value="Bactofilin"/>
    <property type="match status" value="1"/>
</dbReference>
<proteinExistence type="inferred from homology"/>
<dbReference type="EMBL" id="JAWJEJ010000001">
    <property type="protein sequence ID" value="MDV3457648.1"/>
    <property type="molecule type" value="Genomic_DNA"/>
</dbReference>
<dbReference type="RefSeq" id="WP_317226780.1">
    <property type="nucleotide sequence ID" value="NZ_JAWJEJ010000001.1"/>
</dbReference>
<accession>A0ABU3Y8C0</accession>
<evidence type="ECO:0000313" key="3">
    <source>
        <dbReference type="EMBL" id="MDV3457648.1"/>
    </source>
</evidence>
<reference evidence="3 4" key="1">
    <citation type="submission" date="2023-10" db="EMBL/GenBank/DDBJ databases">
        <title>Sphingomonas sp. HF-S4 16S ribosomal RNA gene Genome sequencing and assembly.</title>
        <authorList>
            <person name="Lee H."/>
        </authorList>
    </citation>
    <scope>NUCLEOTIDE SEQUENCE [LARGE SCALE GENOMIC DNA]</scope>
    <source>
        <strain evidence="3 4">HF-S4</strain>
    </source>
</reference>
<gene>
    <name evidence="3" type="ORF">RZN05_11685</name>
</gene>
<sequence>MFSSKGARSSGSGQANAKGRGMFSVIGPDMAVTGDVRATADLHIDGSIEGDVACASLVQGADSRIVGGITAETARVAGTIEGSVRVKHLTVERSARIAGDIEYEDITIENGGQVDGRLKRVGTETAATGPRAVPDAGREQAA</sequence>
<name>A0ABU3Y8C0_9SPHN</name>
<dbReference type="PANTHER" id="PTHR35024:SF4">
    <property type="entry name" value="POLYMER-FORMING CYTOSKELETAL PROTEIN"/>
    <property type="match status" value="1"/>
</dbReference>
<feature type="region of interest" description="Disordered" evidence="2">
    <location>
        <begin position="1"/>
        <end position="20"/>
    </location>
</feature>
<organism evidence="3 4">
    <name type="scientific">Sphingomonas agrestis</name>
    <dbReference type="NCBI Taxonomy" id="3080540"/>
    <lineage>
        <taxon>Bacteria</taxon>
        <taxon>Pseudomonadati</taxon>
        <taxon>Pseudomonadota</taxon>
        <taxon>Alphaproteobacteria</taxon>
        <taxon>Sphingomonadales</taxon>
        <taxon>Sphingomonadaceae</taxon>
        <taxon>Sphingomonas</taxon>
    </lineage>
</organism>
<evidence type="ECO:0000256" key="1">
    <source>
        <dbReference type="ARBA" id="ARBA00044755"/>
    </source>
</evidence>
<evidence type="ECO:0000313" key="4">
    <source>
        <dbReference type="Proteomes" id="UP001273531"/>
    </source>
</evidence>
<comment type="caution">
    <text evidence="3">The sequence shown here is derived from an EMBL/GenBank/DDBJ whole genome shotgun (WGS) entry which is preliminary data.</text>
</comment>
<protein>
    <submittedName>
        <fullName evidence="3">Polymer-forming cytoskeletal protein</fullName>
    </submittedName>
</protein>
<evidence type="ECO:0000256" key="2">
    <source>
        <dbReference type="SAM" id="MobiDB-lite"/>
    </source>
</evidence>
<dbReference type="PANTHER" id="PTHR35024">
    <property type="entry name" value="HYPOTHETICAL CYTOSOLIC PROTEIN"/>
    <property type="match status" value="1"/>
</dbReference>
<dbReference type="InterPro" id="IPR007607">
    <property type="entry name" value="BacA/B"/>
</dbReference>
<feature type="region of interest" description="Disordered" evidence="2">
    <location>
        <begin position="122"/>
        <end position="142"/>
    </location>
</feature>
<dbReference type="Proteomes" id="UP001273531">
    <property type="component" value="Unassembled WGS sequence"/>
</dbReference>
<comment type="similarity">
    <text evidence="1">Belongs to the bactofilin family.</text>
</comment>